<dbReference type="Pfam" id="PF17127">
    <property type="entry name" value="DUF5106"/>
    <property type="match status" value="1"/>
</dbReference>
<proteinExistence type="predicted"/>
<evidence type="ECO:0000256" key="1">
    <source>
        <dbReference type="SAM" id="Phobius"/>
    </source>
</evidence>
<gene>
    <name evidence="3" type="ORF">BacF7301_12295</name>
</gene>
<dbReference type="InterPro" id="IPR036249">
    <property type="entry name" value="Thioredoxin-like_sf"/>
</dbReference>
<accession>A0A6H0KR51</accession>
<protein>
    <submittedName>
        <fullName evidence="3">DUF5106 domain-containing protein</fullName>
    </submittedName>
</protein>
<feature type="transmembrane region" description="Helical" evidence="1">
    <location>
        <begin position="7"/>
        <end position="25"/>
    </location>
</feature>
<reference evidence="3 4" key="1">
    <citation type="submission" date="2020-03" db="EMBL/GenBank/DDBJ databases">
        <title>Genomic analysis of Bacteroides faecium CBA7301.</title>
        <authorList>
            <person name="Kim J."/>
            <person name="Roh S.W."/>
        </authorList>
    </citation>
    <scope>NUCLEOTIDE SEQUENCE [LARGE SCALE GENOMIC DNA]</scope>
    <source>
        <strain evidence="3 4">CBA7301</strain>
    </source>
</reference>
<evidence type="ECO:0000313" key="4">
    <source>
        <dbReference type="Proteomes" id="UP000501780"/>
    </source>
</evidence>
<dbReference type="PROSITE" id="PS51257">
    <property type="entry name" value="PROKAR_LIPOPROTEIN"/>
    <property type="match status" value="1"/>
</dbReference>
<keyword evidence="1" id="KW-0472">Membrane</keyword>
<dbReference type="KEGG" id="bfc:BacF7301_12295"/>
<keyword evidence="1" id="KW-0812">Transmembrane</keyword>
<dbReference type="EMBL" id="CP050831">
    <property type="protein sequence ID" value="QIU94877.1"/>
    <property type="molecule type" value="Genomic_DNA"/>
</dbReference>
<dbReference type="Gene3D" id="3.40.30.10">
    <property type="entry name" value="Glutaredoxin"/>
    <property type="match status" value="1"/>
</dbReference>
<evidence type="ECO:0000259" key="2">
    <source>
        <dbReference type="Pfam" id="PF17127"/>
    </source>
</evidence>
<name>A0A6H0KR51_9BACE</name>
<organism evidence="3 4">
    <name type="scientific">Bacteroides faecium</name>
    <dbReference type="NCBI Taxonomy" id="2715212"/>
    <lineage>
        <taxon>Bacteria</taxon>
        <taxon>Pseudomonadati</taxon>
        <taxon>Bacteroidota</taxon>
        <taxon>Bacteroidia</taxon>
        <taxon>Bacteroidales</taxon>
        <taxon>Bacteroidaceae</taxon>
        <taxon>Bacteroides</taxon>
    </lineage>
</organism>
<evidence type="ECO:0000313" key="3">
    <source>
        <dbReference type="EMBL" id="QIU94877.1"/>
    </source>
</evidence>
<dbReference type="RefSeq" id="WP_167963181.1">
    <property type="nucleotide sequence ID" value="NZ_CP050831.1"/>
</dbReference>
<keyword evidence="1" id="KW-1133">Transmembrane helix</keyword>
<keyword evidence="4" id="KW-1185">Reference proteome</keyword>
<dbReference type="AlphaFoldDB" id="A0A6H0KR51"/>
<dbReference type="InterPro" id="IPR033395">
    <property type="entry name" value="DUF5106"/>
</dbReference>
<sequence length="343" mass="39733">MVRNFRYGIRIMFVVLLIYVINSIVCACSSAPAGNLKGASGAEGRHTSMQEKKWSFTPPEIPVALVTIEAKTEYLIKHFWENYDFADTVAISEPEYAEQTLVNYLSMLSEAADEVTAGNCLRQLAEDMRKDSVVYAWFDEKLDHYLYDPNSPMRNDEHYIAVLQGMLDSGKYQPMEKIRPEYRMRMLLKNRKGSRAENFSYTLKGGKKGNLYDIKSDFTLLLLYDPECENCRHAIDGMVNSSVIRDLTTVTDVVVRVPMKILTVCVEHDKDSWQRHLSMLPVHWLNGFDEQQRIRDKELYDLRSFPSLYLLDSDKRVLLKDVNVQDVIDYFTKQSKMINNDEL</sequence>
<dbReference type="Proteomes" id="UP000501780">
    <property type="component" value="Chromosome"/>
</dbReference>
<dbReference type="SUPFAM" id="SSF52833">
    <property type="entry name" value="Thioredoxin-like"/>
    <property type="match status" value="1"/>
</dbReference>
<feature type="domain" description="DUF5106" evidence="2">
    <location>
        <begin position="48"/>
        <end position="190"/>
    </location>
</feature>